<reference evidence="2 3" key="1">
    <citation type="submission" date="2018-01" db="EMBL/GenBank/DDBJ databases">
        <title>Complete genome sequence of Flavivirga eckloniae ECD14 isolated from seaweed Ecklonia cava.</title>
        <authorList>
            <person name="Lee J.H."/>
            <person name="Baik K.S."/>
            <person name="Seong C.N."/>
        </authorList>
    </citation>
    <scope>NUCLEOTIDE SEQUENCE [LARGE SCALE GENOMIC DNA]</scope>
    <source>
        <strain evidence="2 3">ECD14</strain>
    </source>
</reference>
<dbReference type="InterPro" id="IPR016181">
    <property type="entry name" value="Acyl_CoA_acyltransferase"/>
</dbReference>
<dbReference type="PANTHER" id="PTHR43072">
    <property type="entry name" value="N-ACETYLTRANSFERASE"/>
    <property type="match status" value="1"/>
</dbReference>
<dbReference type="PROSITE" id="PS51186">
    <property type="entry name" value="GNAT"/>
    <property type="match status" value="1"/>
</dbReference>
<dbReference type="RefSeq" id="WP_102756811.1">
    <property type="nucleotide sequence ID" value="NZ_CP025791.1"/>
</dbReference>
<organism evidence="2 3">
    <name type="scientific">Flavivirga eckloniae</name>
    <dbReference type="NCBI Taxonomy" id="1803846"/>
    <lineage>
        <taxon>Bacteria</taxon>
        <taxon>Pseudomonadati</taxon>
        <taxon>Bacteroidota</taxon>
        <taxon>Flavobacteriia</taxon>
        <taxon>Flavobacteriales</taxon>
        <taxon>Flavobacteriaceae</taxon>
        <taxon>Flavivirga</taxon>
    </lineage>
</organism>
<dbReference type="KEGG" id="fek:C1H87_16165"/>
<dbReference type="AlphaFoldDB" id="A0A2K9PSY9"/>
<protein>
    <submittedName>
        <fullName evidence="2">GNAT family N-acetyltransferase</fullName>
    </submittedName>
</protein>
<dbReference type="CDD" id="cd04301">
    <property type="entry name" value="NAT_SF"/>
    <property type="match status" value="1"/>
</dbReference>
<dbReference type="OrthoDB" id="1450704at2"/>
<keyword evidence="3" id="KW-1185">Reference proteome</keyword>
<dbReference type="Proteomes" id="UP000235826">
    <property type="component" value="Chromosome"/>
</dbReference>
<dbReference type="GO" id="GO:0016747">
    <property type="term" value="F:acyltransferase activity, transferring groups other than amino-acyl groups"/>
    <property type="evidence" value="ECO:0007669"/>
    <property type="project" value="InterPro"/>
</dbReference>
<dbReference type="InterPro" id="IPR000182">
    <property type="entry name" value="GNAT_dom"/>
</dbReference>
<dbReference type="Pfam" id="PF00583">
    <property type="entry name" value="Acetyltransf_1"/>
    <property type="match status" value="1"/>
</dbReference>
<gene>
    <name evidence="2" type="ORF">C1H87_16165</name>
</gene>
<evidence type="ECO:0000259" key="1">
    <source>
        <dbReference type="PROSITE" id="PS51186"/>
    </source>
</evidence>
<accession>A0A2K9PSY9</accession>
<evidence type="ECO:0000313" key="2">
    <source>
        <dbReference type="EMBL" id="AUP80159.1"/>
    </source>
</evidence>
<keyword evidence="2" id="KW-0808">Transferase</keyword>
<dbReference type="SUPFAM" id="SSF55729">
    <property type="entry name" value="Acyl-CoA N-acyltransferases (Nat)"/>
    <property type="match status" value="1"/>
</dbReference>
<sequence>MSIIVRKATLNDLPVLLEFEQGVIIAERPFNPTIKDGDINYYNIDELITHEDSEVFVAEINGNIVASGYAKIKTDRHYLKHTHQGYLGFMYVSEAHRGKRLNKMIVDALLKWCKARHVFEIRLDVYNDNIPAIKAYEKAGFKKHMINMRLDIENIELE</sequence>
<proteinExistence type="predicted"/>
<name>A0A2K9PSY9_9FLAO</name>
<evidence type="ECO:0000313" key="3">
    <source>
        <dbReference type="Proteomes" id="UP000235826"/>
    </source>
</evidence>
<dbReference type="EMBL" id="CP025791">
    <property type="protein sequence ID" value="AUP80159.1"/>
    <property type="molecule type" value="Genomic_DNA"/>
</dbReference>
<feature type="domain" description="N-acetyltransferase" evidence="1">
    <location>
        <begin position="3"/>
        <end position="158"/>
    </location>
</feature>
<dbReference type="Gene3D" id="3.40.630.30">
    <property type="match status" value="1"/>
</dbReference>